<evidence type="ECO:0000313" key="2">
    <source>
        <dbReference type="EMBL" id="NEM99719.1"/>
    </source>
</evidence>
<feature type="transmembrane region" description="Helical" evidence="1">
    <location>
        <begin position="31"/>
        <end position="55"/>
    </location>
</feature>
<dbReference type="InterPro" id="IPR053824">
    <property type="entry name" value="DUF7010"/>
</dbReference>
<accession>A0A6B3LSB5</accession>
<keyword evidence="1" id="KW-0472">Membrane</keyword>
<keyword evidence="1" id="KW-1133">Transmembrane helix</keyword>
<name>A0A6B3LSB5_9BACT</name>
<comment type="caution">
    <text evidence="2">The sequence shown here is derived from an EMBL/GenBank/DDBJ whole genome shotgun (WGS) entry which is preliminary data.</text>
</comment>
<dbReference type="RefSeq" id="WP_163917099.1">
    <property type="nucleotide sequence ID" value="NZ_JAAGWD010000013.1"/>
</dbReference>
<proteinExistence type="predicted"/>
<keyword evidence="3" id="KW-1185">Reference proteome</keyword>
<dbReference type="EMBL" id="JAAGWD010000013">
    <property type="protein sequence ID" value="NEM99719.1"/>
    <property type="molecule type" value="Genomic_DNA"/>
</dbReference>
<gene>
    <name evidence="2" type="ORF">GXP69_18625</name>
</gene>
<dbReference type="Pfam" id="PF22765">
    <property type="entry name" value="DUF7010"/>
    <property type="match status" value="1"/>
</dbReference>
<dbReference type="Proteomes" id="UP000474777">
    <property type="component" value="Unassembled WGS sequence"/>
</dbReference>
<feature type="transmembrane region" description="Helical" evidence="1">
    <location>
        <begin position="170"/>
        <end position="190"/>
    </location>
</feature>
<sequence>MPLVNSIQITTEPLKDLQNIKDAQQDMRVSYLNGTSGVLVSGTVWLISGLVAMYVSPEKAVWALLIGGTLIHPVSILLNKILGASGVHTQGNPLGRLAMEGTIFMIMCMPLAYGLSFQKTQWFFQGMLLIIGGRYLMFATLYSSRRYWVLGIGLGVAAYLLFTLNASSQITVLVGAAIEIIFALVMFTIVRWRKTAIV</sequence>
<feature type="transmembrane region" description="Helical" evidence="1">
    <location>
        <begin position="147"/>
        <end position="164"/>
    </location>
</feature>
<feature type="transmembrane region" description="Helical" evidence="1">
    <location>
        <begin position="94"/>
        <end position="116"/>
    </location>
</feature>
<dbReference type="AlphaFoldDB" id="A0A6B3LSB5"/>
<feature type="transmembrane region" description="Helical" evidence="1">
    <location>
        <begin position="122"/>
        <end position="142"/>
    </location>
</feature>
<evidence type="ECO:0000256" key="1">
    <source>
        <dbReference type="SAM" id="Phobius"/>
    </source>
</evidence>
<keyword evidence="1" id="KW-0812">Transmembrane</keyword>
<organism evidence="2 3">
    <name type="scientific">Pontibacter burrus</name>
    <dbReference type="NCBI Taxonomy" id="2704466"/>
    <lineage>
        <taxon>Bacteria</taxon>
        <taxon>Pseudomonadati</taxon>
        <taxon>Bacteroidota</taxon>
        <taxon>Cytophagia</taxon>
        <taxon>Cytophagales</taxon>
        <taxon>Hymenobacteraceae</taxon>
        <taxon>Pontibacter</taxon>
    </lineage>
</organism>
<protein>
    <submittedName>
        <fullName evidence="2">Uncharacterized protein</fullName>
    </submittedName>
</protein>
<evidence type="ECO:0000313" key="3">
    <source>
        <dbReference type="Proteomes" id="UP000474777"/>
    </source>
</evidence>
<feature type="transmembrane region" description="Helical" evidence="1">
    <location>
        <begin position="61"/>
        <end position="82"/>
    </location>
</feature>
<reference evidence="2 3" key="1">
    <citation type="submission" date="2020-02" db="EMBL/GenBank/DDBJ databases">
        <authorList>
            <person name="Kim M.K."/>
        </authorList>
    </citation>
    <scope>NUCLEOTIDE SEQUENCE [LARGE SCALE GENOMIC DNA]</scope>
    <source>
        <strain evidence="2 3">BT327</strain>
    </source>
</reference>